<comment type="caution">
    <text evidence="2">The sequence shown here is derived from an EMBL/GenBank/DDBJ whole genome shotgun (WGS) entry which is preliminary data.</text>
</comment>
<dbReference type="EMBL" id="JARBDR010000917">
    <property type="protein sequence ID" value="KAJ8302731.1"/>
    <property type="molecule type" value="Genomic_DNA"/>
</dbReference>
<feature type="compositionally biased region" description="Basic and acidic residues" evidence="1">
    <location>
        <begin position="44"/>
        <end position="62"/>
    </location>
</feature>
<feature type="compositionally biased region" description="Acidic residues" evidence="1">
    <location>
        <begin position="81"/>
        <end position="91"/>
    </location>
</feature>
<protein>
    <submittedName>
        <fullName evidence="2">Uncharacterized protein</fullName>
    </submittedName>
</protein>
<feature type="compositionally biased region" description="Polar residues" evidence="1">
    <location>
        <begin position="293"/>
        <end position="304"/>
    </location>
</feature>
<name>A0ABQ9EE85_TEGGR</name>
<feature type="compositionally biased region" description="Basic and acidic residues" evidence="1">
    <location>
        <begin position="154"/>
        <end position="168"/>
    </location>
</feature>
<evidence type="ECO:0000256" key="1">
    <source>
        <dbReference type="SAM" id="MobiDB-lite"/>
    </source>
</evidence>
<proteinExistence type="predicted"/>
<gene>
    <name evidence="2" type="ORF">KUTeg_019127</name>
</gene>
<sequence length="343" mass="39277">MMEKLKQYQFKIYEQLYPLVINKMDRLQQIQVPLSQELNPTSRTNEKSVVKSEEEMDSKSDIDAEQEINENDNNDNNQCDSNDENDDIDSEQLERILESNSESVTDSLKSDKHVDDDRTTLSQGEEKSDSIQDPEVSTSSLKQDQGNSTGDVNQKCEDRKEESDKDVIQSDISDSECDNERNDLIQEMESIGENRGENENIESGEDMTERDLEDVTCDVLHDLEVAMEKGEKVQRQLKKTTDTEFIKQISKDYDKYTEEDMDDLLDEIMEEDENNDSGSDLNQSDLKDEEIISDTNQSNESLPISQSKESKSTKKVKSCDKSDQSETDGLSDKNLAYQTKDSR</sequence>
<feature type="region of interest" description="Disordered" evidence="1">
    <location>
        <begin position="35"/>
        <end position="211"/>
    </location>
</feature>
<feature type="compositionally biased region" description="Polar residues" evidence="1">
    <location>
        <begin position="135"/>
        <end position="152"/>
    </location>
</feature>
<organism evidence="2 3">
    <name type="scientific">Tegillarca granosa</name>
    <name type="common">Malaysian cockle</name>
    <name type="synonym">Anadara granosa</name>
    <dbReference type="NCBI Taxonomy" id="220873"/>
    <lineage>
        <taxon>Eukaryota</taxon>
        <taxon>Metazoa</taxon>
        <taxon>Spiralia</taxon>
        <taxon>Lophotrochozoa</taxon>
        <taxon>Mollusca</taxon>
        <taxon>Bivalvia</taxon>
        <taxon>Autobranchia</taxon>
        <taxon>Pteriomorphia</taxon>
        <taxon>Arcoida</taxon>
        <taxon>Arcoidea</taxon>
        <taxon>Arcidae</taxon>
        <taxon>Tegillarca</taxon>
    </lineage>
</organism>
<reference evidence="2 3" key="1">
    <citation type="submission" date="2022-12" db="EMBL/GenBank/DDBJ databases">
        <title>Chromosome-level genome of Tegillarca granosa.</title>
        <authorList>
            <person name="Kim J."/>
        </authorList>
    </citation>
    <scope>NUCLEOTIDE SEQUENCE [LARGE SCALE GENOMIC DNA]</scope>
    <source>
        <strain evidence="2">Teg-2019</strain>
        <tissue evidence="2">Adductor muscle</tissue>
    </source>
</reference>
<dbReference type="Proteomes" id="UP001217089">
    <property type="component" value="Unassembled WGS sequence"/>
</dbReference>
<feature type="compositionally biased region" description="Basic and acidic residues" evidence="1">
    <location>
        <begin position="108"/>
        <end position="130"/>
    </location>
</feature>
<feature type="compositionally biased region" description="Acidic residues" evidence="1">
    <location>
        <begin position="63"/>
        <end position="73"/>
    </location>
</feature>
<feature type="compositionally biased region" description="Basic and acidic residues" evidence="1">
    <location>
        <begin position="308"/>
        <end position="324"/>
    </location>
</feature>
<accession>A0ABQ9EE85</accession>
<feature type="compositionally biased region" description="Acidic residues" evidence="1">
    <location>
        <begin position="266"/>
        <end position="275"/>
    </location>
</feature>
<keyword evidence="3" id="KW-1185">Reference proteome</keyword>
<evidence type="ECO:0000313" key="2">
    <source>
        <dbReference type="EMBL" id="KAJ8302731.1"/>
    </source>
</evidence>
<feature type="region of interest" description="Disordered" evidence="1">
    <location>
        <begin position="266"/>
        <end position="343"/>
    </location>
</feature>
<feature type="compositionally biased region" description="Acidic residues" evidence="1">
    <location>
        <begin position="199"/>
        <end position="211"/>
    </location>
</feature>
<evidence type="ECO:0000313" key="3">
    <source>
        <dbReference type="Proteomes" id="UP001217089"/>
    </source>
</evidence>
<feature type="compositionally biased region" description="Polar residues" evidence="1">
    <location>
        <begin position="98"/>
        <end position="107"/>
    </location>
</feature>